<evidence type="ECO:0000313" key="4">
    <source>
        <dbReference type="Proteomes" id="UP000218644"/>
    </source>
</evidence>
<dbReference type="AlphaFoldDB" id="A0A2A2AN31"/>
<keyword evidence="2" id="KW-1133">Transmembrane helix</keyword>
<reference evidence="3 4" key="1">
    <citation type="submission" date="2017-08" db="EMBL/GenBank/DDBJ databases">
        <title>WGS of Clinical strains of the CDC Group NO-1 linked to zoonotic infections in humans.</title>
        <authorList>
            <person name="Bernier A.-M."/>
            <person name="Bernard K."/>
        </authorList>
    </citation>
    <scope>NUCLEOTIDE SEQUENCE [LARGE SCALE GENOMIC DNA]</scope>
    <source>
        <strain evidence="3 4">NML79-0751</strain>
    </source>
</reference>
<proteinExistence type="predicted"/>
<evidence type="ECO:0000256" key="2">
    <source>
        <dbReference type="SAM" id="Phobius"/>
    </source>
</evidence>
<protein>
    <submittedName>
        <fullName evidence="3">Uncharacterized protein</fullName>
    </submittedName>
</protein>
<evidence type="ECO:0000256" key="1">
    <source>
        <dbReference type="SAM" id="MobiDB-lite"/>
    </source>
</evidence>
<keyword evidence="2" id="KW-0812">Transmembrane</keyword>
<accession>A0A2A2AN31</accession>
<feature type="region of interest" description="Disordered" evidence="1">
    <location>
        <begin position="86"/>
        <end position="105"/>
    </location>
</feature>
<organism evidence="3 4">
    <name type="scientific">Vandammella animalimorsus</name>
    <dbReference type="NCBI Taxonomy" id="2029117"/>
    <lineage>
        <taxon>Bacteria</taxon>
        <taxon>Pseudomonadati</taxon>
        <taxon>Pseudomonadota</taxon>
        <taxon>Betaproteobacteria</taxon>
        <taxon>Burkholderiales</taxon>
        <taxon>Comamonadaceae</taxon>
        <taxon>Vandammella</taxon>
    </lineage>
</organism>
<feature type="transmembrane region" description="Helical" evidence="2">
    <location>
        <begin position="12"/>
        <end position="30"/>
    </location>
</feature>
<keyword evidence="2" id="KW-0472">Membrane</keyword>
<dbReference type="EMBL" id="NSJD01000022">
    <property type="protein sequence ID" value="PAT39153.1"/>
    <property type="molecule type" value="Genomic_DNA"/>
</dbReference>
<name>A0A2A2AN31_9BURK</name>
<dbReference type="RefSeq" id="WP_095557551.1">
    <property type="nucleotide sequence ID" value="NZ_NSJD01000022.1"/>
</dbReference>
<evidence type="ECO:0000313" key="3">
    <source>
        <dbReference type="EMBL" id="PAT39153.1"/>
    </source>
</evidence>
<gene>
    <name evidence="3" type="ORF">CK623_11360</name>
</gene>
<dbReference type="Proteomes" id="UP000218644">
    <property type="component" value="Unassembled WGS sequence"/>
</dbReference>
<sequence>MHSEILLHPQAVIHGCICVAIFFACICRLNSAVCKHFRTARARYALLLAGACASGLQPLLFASMPGVADTLLAAAVLAGMLINAPRWTHQPDPYNGETRYDDTND</sequence>
<comment type="caution">
    <text evidence="3">The sequence shown here is derived from an EMBL/GenBank/DDBJ whole genome shotgun (WGS) entry which is preliminary data.</text>
</comment>
<feature type="transmembrane region" description="Helical" evidence="2">
    <location>
        <begin position="42"/>
        <end position="60"/>
    </location>
</feature>